<dbReference type="InterPro" id="IPR010651">
    <property type="entry name" value="Sugar_transport"/>
</dbReference>
<dbReference type="PANTHER" id="PTHR16119">
    <property type="entry name" value="TRANSMEMBRANE PROTEIN 144"/>
    <property type="match status" value="1"/>
</dbReference>
<dbReference type="GO" id="GO:0016020">
    <property type="term" value="C:membrane"/>
    <property type="evidence" value="ECO:0007669"/>
    <property type="project" value="UniProtKB-SubCell"/>
</dbReference>
<feature type="transmembrane region" description="Helical" evidence="5">
    <location>
        <begin position="135"/>
        <end position="157"/>
    </location>
</feature>
<gene>
    <name evidence="6" type="ORF">CSUI_002651</name>
</gene>
<dbReference type="GeneID" id="94426062"/>
<dbReference type="OrthoDB" id="329822at2759"/>
<feature type="transmembrane region" description="Helical" evidence="5">
    <location>
        <begin position="81"/>
        <end position="101"/>
    </location>
</feature>
<dbReference type="GO" id="GO:0015144">
    <property type="term" value="F:carbohydrate transmembrane transporter activity"/>
    <property type="evidence" value="ECO:0007669"/>
    <property type="project" value="InterPro"/>
</dbReference>
<evidence type="ECO:0000313" key="7">
    <source>
        <dbReference type="Proteomes" id="UP000221165"/>
    </source>
</evidence>
<dbReference type="PANTHER" id="PTHR16119:SF17">
    <property type="entry name" value="TRANSMEMBRANE PROTEIN 144"/>
    <property type="match status" value="1"/>
</dbReference>
<dbReference type="VEuPathDB" id="ToxoDB:CSUI_002651"/>
<dbReference type="AlphaFoldDB" id="A0A2C6L5P5"/>
<feature type="transmembrane region" description="Helical" evidence="5">
    <location>
        <begin position="6"/>
        <end position="25"/>
    </location>
</feature>
<evidence type="ECO:0000313" key="6">
    <source>
        <dbReference type="EMBL" id="PHJ23499.1"/>
    </source>
</evidence>
<evidence type="ECO:0000256" key="3">
    <source>
        <dbReference type="ARBA" id="ARBA00022989"/>
    </source>
</evidence>
<comment type="subcellular location">
    <subcellularLocation>
        <location evidence="1">Membrane</location>
        <topology evidence="1">Multi-pass membrane protein</topology>
    </subcellularLocation>
</comment>
<dbReference type="EMBL" id="MIGC01001097">
    <property type="protein sequence ID" value="PHJ23499.1"/>
    <property type="molecule type" value="Genomic_DNA"/>
</dbReference>
<dbReference type="RefSeq" id="XP_067925174.1">
    <property type="nucleotide sequence ID" value="XM_068062851.1"/>
</dbReference>
<evidence type="ECO:0000256" key="5">
    <source>
        <dbReference type="SAM" id="Phobius"/>
    </source>
</evidence>
<evidence type="ECO:0000256" key="1">
    <source>
        <dbReference type="ARBA" id="ARBA00004141"/>
    </source>
</evidence>
<evidence type="ECO:0000256" key="2">
    <source>
        <dbReference type="ARBA" id="ARBA00022692"/>
    </source>
</evidence>
<feature type="transmembrane region" description="Helical" evidence="5">
    <location>
        <begin position="108"/>
        <end position="129"/>
    </location>
</feature>
<accession>A0A2C6L5P5</accession>
<keyword evidence="3 5" id="KW-1133">Transmembrane helix</keyword>
<keyword evidence="2 5" id="KW-0812">Transmembrane</keyword>
<organism evidence="6 7">
    <name type="scientific">Cystoisospora suis</name>
    <dbReference type="NCBI Taxonomy" id="483139"/>
    <lineage>
        <taxon>Eukaryota</taxon>
        <taxon>Sar</taxon>
        <taxon>Alveolata</taxon>
        <taxon>Apicomplexa</taxon>
        <taxon>Conoidasida</taxon>
        <taxon>Coccidia</taxon>
        <taxon>Eucoccidiorida</taxon>
        <taxon>Eimeriorina</taxon>
        <taxon>Sarcocystidae</taxon>
        <taxon>Cystoisospora</taxon>
    </lineage>
</organism>
<feature type="non-terminal residue" evidence="6">
    <location>
        <position position="257"/>
    </location>
</feature>
<protein>
    <submittedName>
        <fullName evidence="6">Sugar transport protein</fullName>
    </submittedName>
</protein>
<feature type="transmembrane region" description="Helical" evidence="5">
    <location>
        <begin position="45"/>
        <end position="65"/>
    </location>
</feature>
<evidence type="ECO:0000256" key="4">
    <source>
        <dbReference type="ARBA" id="ARBA00023136"/>
    </source>
</evidence>
<comment type="caution">
    <text evidence="6">The sequence shown here is derived from an EMBL/GenBank/DDBJ whole genome shotgun (WGS) entry which is preliminary data.</text>
</comment>
<proteinExistence type="predicted"/>
<keyword evidence="6" id="KW-0762">Sugar transport</keyword>
<reference evidence="6 7" key="1">
    <citation type="journal article" date="2017" name="Int. J. Parasitol.">
        <title>The genome of the protozoan parasite Cystoisospora suis and a reverse vaccinology approach to identify vaccine candidates.</title>
        <authorList>
            <person name="Palmieri N."/>
            <person name="Shrestha A."/>
            <person name="Ruttkowski B."/>
            <person name="Beck T."/>
            <person name="Vogl C."/>
            <person name="Tomley F."/>
            <person name="Blake D.P."/>
            <person name="Joachim A."/>
        </authorList>
    </citation>
    <scope>NUCLEOTIDE SEQUENCE [LARGE SCALE GENOMIC DNA]</scope>
    <source>
        <strain evidence="6 7">Wien I</strain>
    </source>
</reference>
<dbReference type="Proteomes" id="UP000221165">
    <property type="component" value="Unassembled WGS sequence"/>
</dbReference>
<keyword evidence="7" id="KW-1185">Reference proteome</keyword>
<keyword evidence="6" id="KW-0813">Transport</keyword>
<name>A0A2C6L5P5_9APIC</name>
<keyword evidence="4 5" id="KW-0472">Membrane</keyword>
<sequence length="257" mass="27583">MWDAQHIIGATAIFVAALATGSYAVPRKAEAVRRLQPPIENTIFIFYVCCGYAASTFLVCILLPFNQEIMDNYGVTSKLVFSWWGALSGALIVLAFNSGFVAISRLGLAMHSGISMGIAVVTSFLWGVLVNKDRLALLWVDVLAVVLLVTGSSLSAFHEELGTLTRSCRKDRKEECSSDSVEPVDIEESMPEARPLVGEHHATRRFRHFVGVCLSAISGACGGLSLGPMSFIPPAYKGIAFLPSFAAGWSSTETCGG</sequence>